<keyword evidence="1" id="KW-0175">Coiled coil</keyword>
<feature type="compositionally biased region" description="Basic and acidic residues" evidence="2">
    <location>
        <begin position="349"/>
        <end position="381"/>
    </location>
</feature>
<proteinExistence type="predicted"/>
<protein>
    <submittedName>
        <fullName evidence="3">Uncharacterized protein</fullName>
    </submittedName>
</protein>
<dbReference type="RefSeq" id="XP_025595179.1">
    <property type="nucleotide sequence ID" value="XM_025745572.1"/>
</dbReference>
<gene>
    <name evidence="3" type="ORF">FA09DRAFT_363316</name>
</gene>
<feature type="compositionally biased region" description="Low complexity" evidence="2">
    <location>
        <begin position="331"/>
        <end position="348"/>
    </location>
</feature>
<feature type="compositionally biased region" description="Low complexity" evidence="2">
    <location>
        <begin position="313"/>
        <end position="323"/>
    </location>
</feature>
<sequence>MSSFDFLSAAGAGAAASPAAGSASAPAPGAAGTTDARAAAGAAVTGSLRPLLLNVLKARWENAAPLASRPAGVEPSASIDEAQAALSGLVFPPGGQTTFVDYARNVIALRREFRKLFGLPLGPYGVAPLSEEERAETDESTLNPIKLDRGEPIIPRGRTPASWRECLEALEADDAHIREWQHYELAINEQYFWVAERCRAEYEEHQKILEECRAQLEAHQDVAVIDITSAEPLTQERADEGLAGIVEEVQGVKKTLAEIASLVGDRQARDAYIRKWAEQELILSAQRIRDAKKKLAEAETNTAVGGDKSGEPAAHAASTSSTSSERKHAKSASAGKPAAHAASTSSTSSERKHDKSASKIRDDLRRPAKTGETEAKDEKRS</sequence>
<feature type="region of interest" description="Disordered" evidence="2">
    <location>
        <begin position="299"/>
        <end position="381"/>
    </location>
</feature>
<evidence type="ECO:0000313" key="4">
    <source>
        <dbReference type="Proteomes" id="UP000245946"/>
    </source>
</evidence>
<reference evidence="3 4" key="1">
    <citation type="journal article" date="2018" name="Mol. Biol. Evol.">
        <title>Broad Genomic Sampling Reveals a Smut Pathogenic Ancestry of the Fungal Clade Ustilaginomycotina.</title>
        <authorList>
            <person name="Kijpornyongpan T."/>
            <person name="Mondo S.J."/>
            <person name="Barry K."/>
            <person name="Sandor L."/>
            <person name="Lee J."/>
            <person name="Lipzen A."/>
            <person name="Pangilinan J."/>
            <person name="LaButti K."/>
            <person name="Hainaut M."/>
            <person name="Henrissat B."/>
            <person name="Grigoriev I.V."/>
            <person name="Spatafora J.W."/>
            <person name="Aime M.C."/>
        </authorList>
    </citation>
    <scope>NUCLEOTIDE SEQUENCE [LARGE SCALE GENOMIC DNA]</scope>
    <source>
        <strain evidence="3 4">MCA 4186</strain>
    </source>
</reference>
<evidence type="ECO:0000256" key="1">
    <source>
        <dbReference type="SAM" id="Coils"/>
    </source>
</evidence>
<name>A0A316YZM0_9BASI</name>
<evidence type="ECO:0000313" key="3">
    <source>
        <dbReference type="EMBL" id="PWN94900.1"/>
    </source>
</evidence>
<keyword evidence="4" id="KW-1185">Reference proteome</keyword>
<accession>A0A316YZM0</accession>
<dbReference type="AlphaFoldDB" id="A0A316YZM0"/>
<dbReference type="GeneID" id="37273116"/>
<dbReference type="EMBL" id="KZ819308">
    <property type="protein sequence ID" value="PWN94900.1"/>
    <property type="molecule type" value="Genomic_DNA"/>
</dbReference>
<evidence type="ECO:0000256" key="2">
    <source>
        <dbReference type="SAM" id="MobiDB-lite"/>
    </source>
</evidence>
<organism evidence="3 4">
    <name type="scientific">Tilletiopsis washingtonensis</name>
    <dbReference type="NCBI Taxonomy" id="58919"/>
    <lineage>
        <taxon>Eukaryota</taxon>
        <taxon>Fungi</taxon>
        <taxon>Dikarya</taxon>
        <taxon>Basidiomycota</taxon>
        <taxon>Ustilaginomycotina</taxon>
        <taxon>Exobasidiomycetes</taxon>
        <taxon>Entylomatales</taxon>
        <taxon>Entylomatales incertae sedis</taxon>
        <taxon>Tilletiopsis</taxon>
    </lineage>
</organism>
<dbReference type="Proteomes" id="UP000245946">
    <property type="component" value="Unassembled WGS sequence"/>
</dbReference>
<feature type="coiled-coil region" evidence="1">
    <location>
        <begin position="195"/>
        <end position="222"/>
    </location>
</feature>